<evidence type="ECO:0000313" key="7">
    <source>
        <dbReference type="EMBL" id="CAF4026181.1"/>
    </source>
</evidence>
<sequence>MATPTFNRAFQAYNNHSFKNHPAVKKTPISTMGEPSAFDHIPYSSIKTSTEKVPSLPPSPDSTSSVKRTSVLPAKRASIVSMANLLPRRKSLQMTALATQRQSLWINLAKNAQINNSQVSSFPLRQQQTNLLRKKLLRLLLVFSYLLSISLFAIALATFYGFFWTGYSKIPPTTSSALTVGTTISSTDSLKSNSTLIDINISPEDAS</sequence>
<evidence type="ECO:0000313" key="5">
    <source>
        <dbReference type="EMBL" id="CAF2123729.1"/>
    </source>
</evidence>
<keyword evidence="2" id="KW-0812">Transmembrane</keyword>
<dbReference type="Proteomes" id="UP000663856">
    <property type="component" value="Unassembled WGS sequence"/>
</dbReference>
<dbReference type="Proteomes" id="UP000663866">
    <property type="component" value="Unassembled WGS sequence"/>
</dbReference>
<evidence type="ECO:0000313" key="4">
    <source>
        <dbReference type="EMBL" id="CAF2026800.1"/>
    </source>
</evidence>
<dbReference type="EMBL" id="CAJOBG010001872">
    <property type="protein sequence ID" value="CAF3964930.1"/>
    <property type="molecule type" value="Genomic_DNA"/>
</dbReference>
<protein>
    <submittedName>
        <fullName evidence="7">Uncharacterized protein</fullName>
    </submittedName>
</protein>
<evidence type="ECO:0000313" key="8">
    <source>
        <dbReference type="Proteomes" id="UP000663842"/>
    </source>
</evidence>
<feature type="region of interest" description="Disordered" evidence="1">
    <location>
        <begin position="49"/>
        <end position="68"/>
    </location>
</feature>
<keyword evidence="9" id="KW-1185">Reference proteome</keyword>
<name>A0A819QIW8_9BILA</name>
<proteinExistence type="predicted"/>
<organism evidence="7 8">
    <name type="scientific">Rotaria magnacalcarata</name>
    <dbReference type="NCBI Taxonomy" id="392030"/>
    <lineage>
        <taxon>Eukaryota</taxon>
        <taxon>Metazoa</taxon>
        <taxon>Spiralia</taxon>
        <taxon>Gnathifera</taxon>
        <taxon>Rotifera</taxon>
        <taxon>Eurotatoria</taxon>
        <taxon>Bdelloidea</taxon>
        <taxon>Philodinida</taxon>
        <taxon>Philodinidae</taxon>
        <taxon>Rotaria</taxon>
    </lineage>
</organism>
<dbReference type="EMBL" id="CAJNRF010010731">
    <property type="protein sequence ID" value="CAF2123729.1"/>
    <property type="molecule type" value="Genomic_DNA"/>
</dbReference>
<evidence type="ECO:0000313" key="6">
    <source>
        <dbReference type="EMBL" id="CAF3964930.1"/>
    </source>
</evidence>
<dbReference type="Proteomes" id="UP000663842">
    <property type="component" value="Unassembled WGS sequence"/>
</dbReference>
<dbReference type="AlphaFoldDB" id="A0A819QIW8"/>
<evidence type="ECO:0000313" key="3">
    <source>
        <dbReference type="EMBL" id="CAF1948802.1"/>
    </source>
</evidence>
<dbReference type="EMBL" id="CAJNRE010001647">
    <property type="protein sequence ID" value="CAF1948802.1"/>
    <property type="molecule type" value="Genomic_DNA"/>
</dbReference>
<evidence type="ECO:0000256" key="1">
    <source>
        <dbReference type="SAM" id="MobiDB-lite"/>
    </source>
</evidence>
<dbReference type="EMBL" id="CAJOBF010002319">
    <property type="protein sequence ID" value="CAF4026181.1"/>
    <property type="molecule type" value="Genomic_DNA"/>
</dbReference>
<keyword evidence="2" id="KW-0472">Membrane</keyword>
<keyword evidence="2" id="KW-1133">Transmembrane helix</keyword>
<evidence type="ECO:0000256" key="2">
    <source>
        <dbReference type="SAM" id="Phobius"/>
    </source>
</evidence>
<comment type="caution">
    <text evidence="7">The sequence shown here is derived from an EMBL/GenBank/DDBJ whole genome shotgun (WGS) entry which is preliminary data.</text>
</comment>
<reference evidence="7" key="1">
    <citation type="submission" date="2021-02" db="EMBL/GenBank/DDBJ databases">
        <authorList>
            <person name="Nowell W R."/>
        </authorList>
    </citation>
    <scope>NUCLEOTIDE SEQUENCE</scope>
</reference>
<dbReference type="Proteomes" id="UP000663887">
    <property type="component" value="Unassembled WGS sequence"/>
</dbReference>
<dbReference type="EMBL" id="CAJNRG010001077">
    <property type="protein sequence ID" value="CAF2026800.1"/>
    <property type="molecule type" value="Genomic_DNA"/>
</dbReference>
<accession>A0A819QIW8</accession>
<evidence type="ECO:0000313" key="9">
    <source>
        <dbReference type="Proteomes" id="UP000663866"/>
    </source>
</evidence>
<dbReference type="InterPro" id="IPR029162">
    <property type="entry name" value="InaF-motif"/>
</dbReference>
<feature type="transmembrane region" description="Helical" evidence="2">
    <location>
        <begin position="139"/>
        <end position="163"/>
    </location>
</feature>
<dbReference type="Proteomes" id="UP000663824">
    <property type="component" value="Unassembled WGS sequence"/>
</dbReference>
<gene>
    <name evidence="3" type="ORF">MBJ925_LOCUS5809</name>
    <name evidence="6" type="ORF">OVN521_LOCUS13026</name>
    <name evidence="7" type="ORF">UXM345_LOCUS17687</name>
    <name evidence="5" type="ORF">WKI299_LOCUS24884</name>
    <name evidence="4" type="ORF">XDN619_LOCUS4621</name>
</gene>
<dbReference type="Pfam" id="PF15018">
    <property type="entry name" value="InaF-motif"/>
    <property type="match status" value="1"/>
</dbReference>